<feature type="region of interest" description="Disordered" evidence="1">
    <location>
        <begin position="92"/>
        <end position="126"/>
    </location>
</feature>
<proteinExistence type="predicted"/>
<evidence type="ECO:0000256" key="1">
    <source>
        <dbReference type="SAM" id="MobiDB-lite"/>
    </source>
</evidence>
<dbReference type="InterPro" id="IPR021333">
    <property type="entry name" value="DUF2946"/>
</dbReference>
<name>A0ABR5TF24_9BURK</name>
<evidence type="ECO:0000313" key="3">
    <source>
        <dbReference type="Proteomes" id="UP000070255"/>
    </source>
</evidence>
<feature type="region of interest" description="Disordered" evidence="1">
    <location>
        <begin position="30"/>
        <end position="63"/>
    </location>
</feature>
<dbReference type="Proteomes" id="UP000070255">
    <property type="component" value="Unassembled WGS sequence"/>
</dbReference>
<protein>
    <recommendedName>
        <fullName evidence="4">DUF2946 domain-containing protein</fullName>
    </recommendedName>
</protein>
<gene>
    <name evidence="2" type="ORF">WS72_06140</name>
</gene>
<evidence type="ECO:0008006" key="4">
    <source>
        <dbReference type="Google" id="ProtNLM"/>
    </source>
</evidence>
<sequence length="126" mass="13119">MRRLLHRKIGSLLGLFAILMATLAPTVSHSLSNSRHSGTLPGAVCSARDGSNATPSDTSSSSEKAIHEQACAYCGLLAHVPVVPSATAEFAPENGARHTSSAAPVQPIRRRVPFTTAQPRAPPALS</sequence>
<organism evidence="2 3">
    <name type="scientific">Burkholderia savannae</name>
    <dbReference type="NCBI Taxonomy" id="1637837"/>
    <lineage>
        <taxon>Bacteria</taxon>
        <taxon>Pseudomonadati</taxon>
        <taxon>Pseudomonadota</taxon>
        <taxon>Betaproteobacteria</taxon>
        <taxon>Burkholderiales</taxon>
        <taxon>Burkholderiaceae</taxon>
        <taxon>Burkholderia</taxon>
        <taxon>pseudomallei group</taxon>
    </lineage>
</organism>
<dbReference type="Pfam" id="PF11162">
    <property type="entry name" value="DUF2946"/>
    <property type="match status" value="1"/>
</dbReference>
<keyword evidence="3" id="KW-1185">Reference proteome</keyword>
<comment type="caution">
    <text evidence="2">The sequence shown here is derived from an EMBL/GenBank/DDBJ whole genome shotgun (WGS) entry which is preliminary data.</text>
</comment>
<reference evidence="2 3" key="1">
    <citation type="submission" date="2015-11" db="EMBL/GenBank/DDBJ databases">
        <authorList>
            <person name="Sahl J."/>
            <person name="Wagner D."/>
            <person name="Keim P."/>
        </authorList>
    </citation>
    <scope>NUCLEOTIDE SEQUENCE [LARGE SCALE GENOMIC DNA]</scope>
    <source>
        <strain evidence="2 3">BDU18</strain>
    </source>
</reference>
<feature type="compositionally biased region" description="Low complexity" evidence="1">
    <location>
        <begin position="51"/>
        <end position="62"/>
    </location>
</feature>
<dbReference type="EMBL" id="LNJQ01000001">
    <property type="protein sequence ID" value="KWZ42494.1"/>
    <property type="molecule type" value="Genomic_DNA"/>
</dbReference>
<evidence type="ECO:0000313" key="2">
    <source>
        <dbReference type="EMBL" id="KWZ42494.1"/>
    </source>
</evidence>
<accession>A0ABR5TF24</accession>